<name>A0A0R1QFH1_9LACO</name>
<dbReference type="Gene3D" id="3.50.30.60">
    <property type="entry name" value="LD-carboxypeptidase A C-terminal domain-like"/>
    <property type="match status" value="1"/>
</dbReference>
<dbReference type="SUPFAM" id="SSF52317">
    <property type="entry name" value="Class I glutamine amidotransferase-like"/>
    <property type="match status" value="1"/>
</dbReference>
<organism evidence="6 7">
    <name type="scientific">Companilactobacillus mindensis DSM 14500</name>
    <dbReference type="NCBI Taxonomy" id="1423770"/>
    <lineage>
        <taxon>Bacteria</taxon>
        <taxon>Bacillati</taxon>
        <taxon>Bacillota</taxon>
        <taxon>Bacilli</taxon>
        <taxon>Lactobacillales</taxon>
        <taxon>Lactobacillaceae</taxon>
        <taxon>Companilactobacillus</taxon>
    </lineage>
</organism>
<dbReference type="PANTHER" id="PTHR30237">
    <property type="entry name" value="MURAMOYLTETRAPEPTIDE CARBOXYPEPTIDASE"/>
    <property type="match status" value="1"/>
</dbReference>
<dbReference type="InterPro" id="IPR003507">
    <property type="entry name" value="S66_fam"/>
</dbReference>
<feature type="active site" description="Charge relay system" evidence="3">
    <location>
        <position position="291"/>
    </location>
</feature>
<dbReference type="AlphaFoldDB" id="A0A0R1QFH1"/>
<evidence type="ECO:0000313" key="7">
    <source>
        <dbReference type="Proteomes" id="UP000050872"/>
    </source>
</evidence>
<dbReference type="SUPFAM" id="SSF141986">
    <property type="entry name" value="LD-carboxypeptidase A C-terminal domain-like"/>
    <property type="match status" value="1"/>
</dbReference>
<feature type="domain" description="LD-carboxypeptidase N-terminal" evidence="4">
    <location>
        <begin position="3"/>
        <end position="123"/>
    </location>
</feature>
<evidence type="ECO:0000313" key="6">
    <source>
        <dbReference type="EMBL" id="KRL43214.1"/>
    </source>
</evidence>
<dbReference type="InterPro" id="IPR027478">
    <property type="entry name" value="LdcA_N"/>
</dbReference>
<dbReference type="PATRIC" id="fig|1423770.3.peg.1225"/>
<comment type="caution">
    <text evidence="6">The sequence shown here is derived from an EMBL/GenBank/DDBJ whole genome shotgun (WGS) entry which is preliminary data.</text>
</comment>
<proteinExistence type="inferred from homology"/>
<evidence type="ECO:0000256" key="3">
    <source>
        <dbReference type="PIRSR" id="PIRSR028757-1"/>
    </source>
</evidence>
<dbReference type="GO" id="GO:0016787">
    <property type="term" value="F:hydrolase activity"/>
    <property type="evidence" value="ECO:0007669"/>
    <property type="project" value="UniProtKB-KW"/>
</dbReference>
<evidence type="ECO:0000259" key="4">
    <source>
        <dbReference type="Pfam" id="PF02016"/>
    </source>
</evidence>
<dbReference type="STRING" id="1423770.FD29_GL001191"/>
<evidence type="ECO:0000256" key="1">
    <source>
        <dbReference type="ARBA" id="ARBA00010233"/>
    </source>
</evidence>
<dbReference type="RefSeq" id="WP_057888569.1">
    <property type="nucleotide sequence ID" value="NZ_AZEZ01000092.1"/>
</dbReference>
<dbReference type="InterPro" id="IPR040921">
    <property type="entry name" value="Peptidase_S66C"/>
</dbReference>
<dbReference type="InterPro" id="IPR029062">
    <property type="entry name" value="Class_I_gatase-like"/>
</dbReference>
<dbReference type="InterPro" id="IPR027461">
    <property type="entry name" value="Carboxypeptidase_A_C_sf"/>
</dbReference>
<evidence type="ECO:0000256" key="2">
    <source>
        <dbReference type="ARBA" id="ARBA00022801"/>
    </source>
</evidence>
<dbReference type="PIRSF" id="PIRSF028757">
    <property type="entry name" value="LD-carboxypeptidase"/>
    <property type="match status" value="1"/>
</dbReference>
<dbReference type="OrthoDB" id="9807329at2"/>
<feature type="domain" description="LD-carboxypeptidase C-terminal" evidence="5">
    <location>
        <begin position="191"/>
        <end position="304"/>
    </location>
</feature>
<reference evidence="6 7" key="1">
    <citation type="journal article" date="2015" name="Genome Announc.">
        <title>Expanding the biotechnology potential of lactobacilli through comparative genomics of 213 strains and associated genera.</title>
        <authorList>
            <person name="Sun Z."/>
            <person name="Harris H.M."/>
            <person name="McCann A."/>
            <person name="Guo C."/>
            <person name="Argimon S."/>
            <person name="Zhang W."/>
            <person name="Yang X."/>
            <person name="Jeffery I.B."/>
            <person name="Cooney J.C."/>
            <person name="Kagawa T.F."/>
            <person name="Liu W."/>
            <person name="Song Y."/>
            <person name="Salvetti E."/>
            <person name="Wrobel A."/>
            <person name="Rasinkangas P."/>
            <person name="Parkhill J."/>
            <person name="Rea M.C."/>
            <person name="O'Sullivan O."/>
            <person name="Ritari J."/>
            <person name="Douillard F.P."/>
            <person name="Paul Ross R."/>
            <person name="Yang R."/>
            <person name="Briner A.E."/>
            <person name="Felis G.E."/>
            <person name="de Vos W.M."/>
            <person name="Barrangou R."/>
            <person name="Klaenhammer T.R."/>
            <person name="Caufield P.W."/>
            <person name="Cui Y."/>
            <person name="Zhang H."/>
            <person name="O'Toole P.W."/>
        </authorList>
    </citation>
    <scope>NUCLEOTIDE SEQUENCE [LARGE SCALE GENOMIC DNA]</scope>
    <source>
        <strain evidence="6 7">DSM 14500</strain>
    </source>
</reference>
<dbReference type="Pfam" id="PF02016">
    <property type="entry name" value="Peptidase_S66"/>
    <property type="match status" value="1"/>
</dbReference>
<feature type="active site" description="Nucleophile" evidence="3">
    <location>
        <position position="102"/>
    </location>
</feature>
<evidence type="ECO:0000259" key="5">
    <source>
        <dbReference type="Pfam" id="PF17676"/>
    </source>
</evidence>
<accession>A0A0R1QFH1</accession>
<dbReference type="EMBL" id="AZEZ01000092">
    <property type="protein sequence ID" value="KRL43214.1"/>
    <property type="molecule type" value="Genomic_DNA"/>
</dbReference>
<comment type="similarity">
    <text evidence="1">Belongs to the peptidase S66 family.</text>
</comment>
<dbReference type="Gene3D" id="3.40.50.10740">
    <property type="entry name" value="Class I glutamine amidotransferase-like"/>
    <property type="match status" value="1"/>
</dbReference>
<dbReference type="Proteomes" id="UP000050872">
    <property type="component" value="Unassembled WGS sequence"/>
</dbReference>
<gene>
    <name evidence="6" type="ORF">FD29_GL001191</name>
</gene>
<keyword evidence="7" id="KW-1185">Reference proteome</keyword>
<protein>
    <submittedName>
        <fullName evidence="6">Microcin C7 immunity protein</fullName>
    </submittedName>
</protein>
<dbReference type="CDD" id="cd07062">
    <property type="entry name" value="Peptidase_S66_mccF_like"/>
    <property type="match status" value="1"/>
</dbReference>
<sequence>MKIGFFSSSTPITQISPQRFQRAKNFLLAKGVELVAGNLTGQSDFYRAGNIKQRAEEINQLIHDDSIDVLMATIGGLNTNAILEYLDFEYLDQHPKVVVGYSDTTAFLLAVTTQAPNCRVFYGPALVASLGEFAPIVDYTWQVFEEVFKQKDVTITAPTTWTDESINWQKFEHAKKMVPNQWHYTDTPVLSGKILGGNLDTMSGIIGSKYFPTFTKENLLLIEDAEKDAAIVEKNFAMLKNLGTFNKVKGIILGKHALFDDLGTNRQPIDILLEVLGDLKVPIIYDYDSAHTVPMITTPLGPLAALDAKSMRVSFSQSRM</sequence>
<dbReference type="InterPro" id="IPR040449">
    <property type="entry name" value="Peptidase_S66_N"/>
</dbReference>
<dbReference type="Pfam" id="PF17676">
    <property type="entry name" value="Peptidase_S66C"/>
    <property type="match status" value="1"/>
</dbReference>
<feature type="active site" description="Charge relay system" evidence="3">
    <location>
        <position position="223"/>
    </location>
</feature>
<dbReference type="PANTHER" id="PTHR30237:SF5">
    <property type="entry name" value="CARBOXYPEPTIDASE VC_A0337-RELATED"/>
    <property type="match status" value="1"/>
</dbReference>
<keyword evidence="2" id="KW-0378">Hydrolase</keyword>